<proteinExistence type="predicted"/>
<dbReference type="EMBL" id="CACVBM020001059">
    <property type="protein sequence ID" value="CAA7027679.1"/>
    <property type="molecule type" value="Genomic_DNA"/>
</dbReference>
<feature type="compositionally biased region" description="Basic residues" evidence="1">
    <location>
        <begin position="38"/>
        <end position="57"/>
    </location>
</feature>
<dbReference type="Proteomes" id="UP000467841">
    <property type="component" value="Unassembled WGS sequence"/>
</dbReference>
<sequence>MSLWSVPEDIKKILVVPPKKKENKGRAQETRFPGPGEKRRRRHRRCRRRKKTSNKPRPKQDLGKWTRRQGDGVIRIVMRAIRIVMRATEMAMTATEMATTATDMVMRETEMGEMVIREMFKFHASI</sequence>
<dbReference type="AlphaFoldDB" id="A0A6D2IRD9"/>
<name>A0A6D2IRD9_9BRAS</name>
<comment type="caution">
    <text evidence="2">The sequence shown here is derived from an EMBL/GenBank/DDBJ whole genome shotgun (WGS) entry which is preliminary data.</text>
</comment>
<feature type="compositionally biased region" description="Basic and acidic residues" evidence="1">
    <location>
        <begin position="58"/>
        <end position="68"/>
    </location>
</feature>
<evidence type="ECO:0000313" key="2">
    <source>
        <dbReference type="EMBL" id="CAA7027679.1"/>
    </source>
</evidence>
<protein>
    <submittedName>
        <fullName evidence="2">Uncharacterized protein</fullName>
    </submittedName>
</protein>
<keyword evidence="3" id="KW-1185">Reference proteome</keyword>
<gene>
    <name evidence="2" type="ORF">MERR_LOCUS14914</name>
</gene>
<feature type="region of interest" description="Disordered" evidence="1">
    <location>
        <begin position="15"/>
        <end position="68"/>
    </location>
</feature>
<evidence type="ECO:0000313" key="3">
    <source>
        <dbReference type="Proteomes" id="UP000467841"/>
    </source>
</evidence>
<reference evidence="2" key="1">
    <citation type="submission" date="2020-01" db="EMBL/GenBank/DDBJ databases">
        <authorList>
            <person name="Mishra B."/>
        </authorList>
    </citation>
    <scope>NUCLEOTIDE SEQUENCE [LARGE SCALE GENOMIC DNA]</scope>
</reference>
<evidence type="ECO:0000256" key="1">
    <source>
        <dbReference type="SAM" id="MobiDB-lite"/>
    </source>
</evidence>
<organism evidence="2 3">
    <name type="scientific">Microthlaspi erraticum</name>
    <dbReference type="NCBI Taxonomy" id="1685480"/>
    <lineage>
        <taxon>Eukaryota</taxon>
        <taxon>Viridiplantae</taxon>
        <taxon>Streptophyta</taxon>
        <taxon>Embryophyta</taxon>
        <taxon>Tracheophyta</taxon>
        <taxon>Spermatophyta</taxon>
        <taxon>Magnoliopsida</taxon>
        <taxon>eudicotyledons</taxon>
        <taxon>Gunneridae</taxon>
        <taxon>Pentapetalae</taxon>
        <taxon>rosids</taxon>
        <taxon>malvids</taxon>
        <taxon>Brassicales</taxon>
        <taxon>Brassicaceae</taxon>
        <taxon>Coluteocarpeae</taxon>
        <taxon>Microthlaspi</taxon>
    </lineage>
</organism>
<accession>A0A6D2IRD9</accession>